<evidence type="ECO:0000313" key="5">
    <source>
        <dbReference type="Proteomes" id="UP000439780"/>
    </source>
</evidence>
<dbReference type="SMART" id="SM00530">
    <property type="entry name" value="HTH_XRE"/>
    <property type="match status" value="1"/>
</dbReference>
<comment type="caution">
    <text evidence="4">The sequence shown here is derived from an EMBL/GenBank/DDBJ whole genome shotgun (WGS) entry which is preliminary data.</text>
</comment>
<keyword evidence="1" id="KW-0238">DNA-binding</keyword>
<dbReference type="Gene3D" id="2.40.10.220">
    <property type="entry name" value="predicted glycosyltransferase like domains"/>
    <property type="match status" value="1"/>
</dbReference>
<accession>A0A845AAR8</accession>
<evidence type="ECO:0000256" key="2">
    <source>
        <dbReference type="SAM" id="MobiDB-lite"/>
    </source>
</evidence>
<dbReference type="Proteomes" id="UP000439780">
    <property type="component" value="Unassembled WGS sequence"/>
</dbReference>
<evidence type="ECO:0000256" key="1">
    <source>
        <dbReference type="ARBA" id="ARBA00023125"/>
    </source>
</evidence>
<dbReference type="GO" id="GO:0003700">
    <property type="term" value="F:DNA-binding transcription factor activity"/>
    <property type="evidence" value="ECO:0007669"/>
    <property type="project" value="TreeGrafter"/>
</dbReference>
<dbReference type="Pfam" id="PF13560">
    <property type="entry name" value="HTH_31"/>
    <property type="match status" value="1"/>
</dbReference>
<dbReference type="InterPro" id="IPR001387">
    <property type="entry name" value="Cro/C1-type_HTH"/>
</dbReference>
<feature type="region of interest" description="Disordered" evidence="2">
    <location>
        <begin position="99"/>
        <end position="121"/>
    </location>
</feature>
<protein>
    <submittedName>
        <fullName evidence="4">Helix-turn-helix domain-containing protein</fullName>
    </submittedName>
</protein>
<feature type="domain" description="HTH cro/C1-type" evidence="3">
    <location>
        <begin position="128"/>
        <end position="182"/>
    </location>
</feature>
<dbReference type="AlphaFoldDB" id="A0A845AAR8"/>
<dbReference type="EMBL" id="WTYA01000001">
    <property type="protein sequence ID" value="MXP27340.1"/>
    <property type="molecule type" value="Genomic_DNA"/>
</dbReference>
<evidence type="ECO:0000259" key="3">
    <source>
        <dbReference type="PROSITE" id="PS50943"/>
    </source>
</evidence>
<dbReference type="PANTHER" id="PTHR46797:SF1">
    <property type="entry name" value="METHYLPHOSPHONATE SYNTHASE"/>
    <property type="match status" value="1"/>
</dbReference>
<dbReference type="InterPro" id="IPR050807">
    <property type="entry name" value="TransReg_Diox_bact_type"/>
</dbReference>
<dbReference type="Pfam" id="PF07238">
    <property type="entry name" value="PilZ"/>
    <property type="match status" value="1"/>
</dbReference>
<dbReference type="PANTHER" id="PTHR46797">
    <property type="entry name" value="HTH-TYPE TRANSCRIPTIONAL REGULATOR"/>
    <property type="match status" value="1"/>
</dbReference>
<proteinExistence type="predicted"/>
<keyword evidence="5" id="KW-1185">Reference proteome</keyword>
<dbReference type="SUPFAM" id="SSF47413">
    <property type="entry name" value="lambda repressor-like DNA-binding domains"/>
    <property type="match status" value="1"/>
</dbReference>
<dbReference type="RefSeq" id="WP_160751642.1">
    <property type="nucleotide sequence ID" value="NZ_WTYA01000001.1"/>
</dbReference>
<organism evidence="4 5">
    <name type="scientific">Qipengyuania algicida</name>
    <dbReference type="NCBI Taxonomy" id="1836209"/>
    <lineage>
        <taxon>Bacteria</taxon>
        <taxon>Pseudomonadati</taxon>
        <taxon>Pseudomonadota</taxon>
        <taxon>Alphaproteobacteria</taxon>
        <taxon>Sphingomonadales</taxon>
        <taxon>Erythrobacteraceae</taxon>
        <taxon>Qipengyuania</taxon>
    </lineage>
</organism>
<dbReference type="InterPro" id="IPR010982">
    <property type="entry name" value="Lambda_DNA-bd_dom_sf"/>
</dbReference>
<gene>
    <name evidence="4" type="ORF">GRI58_00705</name>
</gene>
<dbReference type="OrthoDB" id="9795572at2"/>
<dbReference type="PROSITE" id="PS50943">
    <property type="entry name" value="HTH_CROC1"/>
    <property type="match status" value="1"/>
</dbReference>
<dbReference type="Gene3D" id="1.10.260.40">
    <property type="entry name" value="lambda repressor-like DNA-binding domains"/>
    <property type="match status" value="1"/>
</dbReference>
<sequence length="240" mass="25664">MASKYSLHDSERRQEERRNLLFATTGAAENGEEGPVLVRDISSQGILVETDEALPLGTALELELPGAGRVSARVIWQGEKLAGCRLEGTVSQDTIDAVRESGAAAHARSEETPSEPRASAASSLARRLKQLRLDRDLTRAELAEKSGISTPSIWAWETGRTVPRLQSLEILAKGLGVPVTELQIGGSPGMLESIGGMVESNEDGMDLRSIRLAELVEASKIQIAMLAGTTPDRVAISITL</sequence>
<dbReference type="CDD" id="cd00093">
    <property type="entry name" value="HTH_XRE"/>
    <property type="match status" value="1"/>
</dbReference>
<dbReference type="InterPro" id="IPR009875">
    <property type="entry name" value="PilZ_domain"/>
</dbReference>
<reference evidence="4 5" key="1">
    <citation type="submission" date="2019-12" db="EMBL/GenBank/DDBJ databases">
        <title>Genomic-based taxomic classification of the family Erythrobacteraceae.</title>
        <authorList>
            <person name="Xu L."/>
        </authorList>
    </citation>
    <scope>NUCLEOTIDE SEQUENCE [LARGE SCALE GENOMIC DNA]</scope>
    <source>
        <strain evidence="4 5">KEMB 9005-328</strain>
    </source>
</reference>
<dbReference type="GO" id="GO:0035438">
    <property type="term" value="F:cyclic-di-GMP binding"/>
    <property type="evidence" value="ECO:0007669"/>
    <property type="project" value="InterPro"/>
</dbReference>
<dbReference type="GO" id="GO:0003677">
    <property type="term" value="F:DNA binding"/>
    <property type="evidence" value="ECO:0007669"/>
    <property type="project" value="UniProtKB-KW"/>
</dbReference>
<name>A0A845AAR8_9SPHN</name>
<dbReference type="GO" id="GO:0005829">
    <property type="term" value="C:cytosol"/>
    <property type="evidence" value="ECO:0007669"/>
    <property type="project" value="TreeGrafter"/>
</dbReference>
<evidence type="ECO:0000313" key="4">
    <source>
        <dbReference type="EMBL" id="MXP27340.1"/>
    </source>
</evidence>
<dbReference type="SUPFAM" id="SSF141371">
    <property type="entry name" value="PilZ domain-like"/>
    <property type="match status" value="1"/>
</dbReference>